<feature type="transmembrane region" description="Helical" evidence="7">
    <location>
        <begin position="176"/>
        <end position="196"/>
    </location>
</feature>
<dbReference type="RefSeq" id="WP_173096943.1">
    <property type="nucleotide sequence ID" value="NZ_CP053892.1"/>
</dbReference>
<feature type="transmembrane region" description="Helical" evidence="7">
    <location>
        <begin position="150"/>
        <end position="170"/>
    </location>
</feature>
<dbReference type="GO" id="GO:0005886">
    <property type="term" value="C:plasma membrane"/>
    <property type="evidence" value="ECO:0007669"/>
    <property type="project" value="UniProtKB-SubCell"/>
</dbReference>
<name>A0A7D4A0T1_ACTVE</name>
<feature type="transmembrane region" description="Helical" evidence="7">
    <location>
        <begin position="208"/>
        <end position="227"/>
    </location>
</feature>
<dbReference type="InterPro" id="IPR011701">
    <property type="entry name" value="MFS"/>
</dbReference>
<feature type="transmembrane region" description="Helical" evidence="7">
    <location>
        <begin position="366"/>
        <end position="389"/>
    </location>
</feature>
<feature type="transmembrane region" description="Helical" evidence="7">
    <location>
        <begin position="342"/>
        <end position="360"/>
    </location>
</feature>
<dbReference type="Pfam" id="PF07690">
    <property type="entry name" value="MFS_1"/>
    <property type="match status" value="1"/>
</dbReference>
<feature type="transmembrane region" description="Helical" evidence="7">
    <location>
        <begin position="57"/>
        <end position="76"/>
    </location>
</feature>
<keyword evidence="10" id="KW-1185">Reference proteome</keyword>
<dbReference type="InterPro" id="IPR036259">
    <property type="entry name" value="MFS_trans_sf"/>
</dbReference>
<proteinExistence type="predicted"/>
<organism evidence="9 10">
    <name type="scientific">Actinomadura verrucosospora</name>
    <dbReference type="NCBI Taxonomy" id="46165"/>
    <lineage>
        <taxon>Bacteria</taxon>
        <taxon>Bacillati</taxon>
        <taxon>Actinomycetota</taxon>
        <taxon>Actinomycetes</taxon>
        <taxon>Streptosporangiales</taxon>
        <taxon>Thermomonosporaceae</taxon>
        <taxon>Actinomadura</taxon>
    </lineage>
</organism>
<dbReference type="EMBL" id="CP053892">
    <property type="protein sequence ID" value="QKG22904.1"/>
    <property type="molecule type" value="Genomic_DNA"/>
</dbReference>
<sequence>MTEQVRGPAAHAGSAHPLRWRILGLLGVAQLMLILDVTVVAIALPHIETDLGLSRQAVTWTVSAYTLAFGGLMLLGGRIADLLGGKRVVLAGLLIFTAASLTTGLAGSAGILLGGRIAQGIGAALLSPSALSLVVGLFDGNERNKALGVWSALGGGGAALGVLAGGLLTAGPGWPWVFYVNVPIGLVIFAALARMLPGGRPTAPRPGLDVLGAVLVTASSSVLIYAINRAGDHGWLTAATGGLVLVAAAGYLAFVVRQKTAGAPMLDVALLVRRSVATGTFLIAMATALMIAVFFLGTFYFQHGKDYGALRTGLLFLPVAVATMFGANLTGRAIARAGARPLAVAGLLVAAIGMAVPAVSMHAVTVVIGAAIAGAGTGALFVVASATALGQVAPHESGIASGIVSTFHEFGASIGAAVISSVAAASVAGDTLAGFTDGFVLASVAAAVAALAAAVLAPGKPKPA</sequence>
<feature type="transmembrane region" description="Helical" evidence="7">
    <location>
        <begin position="439"/>
        <end position="457"/>
    </location>
</feature>
<reference evidence="9 10" key="1">
    <citation type="submission" date="2020-05" db="EMBL/GenBank/DDBJ databases">
        <title>Actinomadura verrucosospora NRRL-B18236 (PFL_A860) Genome sequencing and assembly.</title>
        <authorList>
            <person name="Samborskyy M."/>
        </authorList>
    </citation>
    <scope>NUCLEOTIDE SEQUENCE [LARGE SCALE GENOMIC DNA]</scope>
    <source>
        <strain evidence="9 10">NRRL:B18236</strain>
    </source>
</reference>
<gene>
    <name evidence="9" type="ORF">ACTIVE_4545</name>
</gene>
<evidence type="ECO:0000256" key="7">
    <source>
        <dbReference type="SAM" id="Phobius"/>
    </source>
</evidence>
<feature type="transmembrane region" description="Helical" evidence="7">
    <location>
        <begin position="22"/>
        <end position="45"/>
    </location>
</feature>
<comment type="subcellular location">
    <subcellularLocation>
        <location evidence="1">Cell membrane</location>
        <topology evidence="1">Multi-pass membrane protein</topology>
    </subcellularLocation>
</comment>
<keyword evidence="6 7" id="KW-0472">Membrane</keyword>
<evidence type="ECO:0000313" key="10">
    <source>
        <dbReference type="Proteomes" id="UP000501240"/>
    </source>
</evidence>
<protein>
    <submittedName>
        <fullName evidence="9">Drug resistance transporter, EmrB or QacA subfamily</fullName>
    </submittedName>
</protein>
<dbReference type="PANTHER" id="PTHR42718">
    <property type="entry name" value="MAJOR FACILITATOR SUPERFAMILY MULTIDRUG TRANSPORTER MFSC"/>
    <property type="match status" value="1"/>
</dbReference>
<dbReference type="PANTHER" id="PTHR42718:SF46">
    <property type="entry name" value="BLR6921 PROTEIN"/>
    <property type="match status" value="1"/>
</dbReference>
<feature type="transmembrane region" description="Helical" evidence="7">
    <location>
        <begin position="276"/>
        <end position="301"/>
    </location>
</feature>
<feature type="transmembrane region" description="Helical" evidence="7">
    <location>
        <begin position="88"/>
        <end position="111"/>
    </location>
</feature>
<dbReference type="AlphaFoldDB" id="A0A7D4A0T1"/>
<dbReference type="SUPFAM" id="SSF103473">
    <property type="entry name" value="MFS general substrate transporter"/>
    <property type="match status" value="1"/>
</dbReference>
<dbReference type="GO" id="GO:0022857">
    <property type="term" value="F:transmembrane transporter activity"/>
    <property type="evidence" value="ECO:0007669"/>
    <property type="project" value="InterPro"/>
</dbReference>
<evidence type="ECO:0000259" key="8">
    <source>
        <dbReference type="PROSITE" id="PS50850"/>
    </source>
</evidence>
<dbReference type="CDD" id="cd17321">
    <property type="entry name" value="MFS_MMR_MDR_like"/>
    <property type="match status" value="1"/>
</dbReference>
<dbReference type="Gene3D" id="1.20.1250.20">
    <property type="entry name" value="MFS general substrate transporter like domains"/>
    <property type="match status" value="1"/>
</dbReference>
<evidence type="ECO:0000313" key="9">
    <source>
        <dbReference type="EMBL" id="QKG22904.1"/>
    </source>
</evidence>
<feature type="transmembrane region" description="Helical" evidence="7">
    <location>
        <begin position="233"/>
        <end position="256"/>
    </location>
</feature>
<evidence type="ECO:0000256" key="5">
    <source>
        <dbReference type="ARBA" id="ARBA00022989"/>
    </source>
</evidence>
<keyword evidence="3" id="KW-1003">Cell membrane</keyword>
<keyword evidence="2" id="KW-0813">Transport</keyword>
<keyword evidence="5 7" id="KW-1133">Transmembrane helix</keyword>
<evidence type="ECO:0000256" key="1">
    <source>
        <dbReference type="ARBA" id="ARBA00004651"/>
    </source>
</evidence>
<feature type="transmembrane region" description="Helical" evidence="7">
    <location>
        <begin position="117"/>
        <end position="138"/>
    </location>
</feature>
<dbReference type="Proteomes" id="UP000501240">
    <property type="component" value="Chromosome"/>
</dbReference>
<dbReference type="PROSITE" id="PS50850">
    <property type="entry name" value="MFS"/>
    <property type="match status" value="1"/>
</dbReference>
<evidence type="ECO:0000256" key="3">
    <source>
        <dbReference type="ARBA" id="ARBA00022475"/>
    </source>
</evidence>
<dbReference type="InterPro" id="IPR020846">
    <property type="entry name" value="MFS_dom"/>
</dbReference>
<accession>A0A7D4A0T1</accession>
<evidence type="ECO:0000256" key="4">
    <source>
        <dbReference type="ARBA" id="ARBA00022692"/>
    </source>
</evidence>
<evidence type="ECO:0000256" key="6">
    <source>
        <dbReference type="ARBA" id="ARBA00023136"/>
    </source>
</evidence>
<feature type="transmembrane region" description="Helical" evidence="7">
    <location>
        <begin position="313"/>
        <end position="330"/>
    </location>
</feature>
<feature type="domain" description="Major facilitator superfamily (MFS) profile" evidence="8">
    <location>
        <begin position="22"/>
        <end position="461"/>
    </location>
</feature>
<keyword evidence="4 7" id="KW-0812">Transmembrane</keyword>
<evidence type="ECO:0000256" key="2">
    <source>
        <dbReference type="ARBA" id="ARBA00022448"/>
    </source>
</evidence>
<dbReference type="Gene3D" id="1.20.1720.10">
    <property type="entry name" value="Multidrug resistance protein D"/>
    <property type="match status" value="1"/>
</dbReference>